<gene>
    <name evidence="1" type="primary">yvrHa</name>
    <name evidence="1" type="ordered locus">BAMF_3164</name>
</gene>
<dbReference type="KEGG" id="bao:BAMF_3164"/>
<dbReference type="Proteomes" id="UP000006562">
    <property type="component" value="Chromosome"/>
</dbReference>
<proteinExistence type="predicted"/>
<reference evidence="1 2" key="1">
    <citation type="journal article" date="2011" name="Int. J. Syst. Evol. Microbiol.">
        <title>Relationship of Bacillus amyloliquefaciens clades associated with strains DSM 7T and FZB42T: a proposal for Bacillus amyloliquefaciens subsp. amyloliquefaciens subsp. nov. and Bacillus amyloliquefaciens subsp. plantarum subsp. nov. based on complete genome sequence comparisons.</title>
        <authorList>
            <person name="Borriss R."/>
            <person name="Chen X.H."/>
            <person name="Rueckert C."/>
            <person name="Blom J."/>
            <person name="Becker A."/>
            <person name="Baumgarth B."/>
            <person name="Fan B."/>
            <person name="Pukall R."/>
            <person name="Schumann P."/>
            <person name="Sproer C."/>
            <person name="Junge H."/>
            <person name="Vater J."/>
            <person name="Puhler A."/>
            <person name="Klenk H.P."/>
        </authorList>
    </citation>
    <scope>NUCLEOTIDE SEQUENCE [LARGE SCALE GENOMIC DNA]</scope>
    <source>
        <strain evidence="2">DSM 7</strain>
    </source>
</reference>
<keyword evidence="2" id="KW-1185">Reference proteome</keyword>
<evidence type="ECO:0000313" key="1">
    <source>
        <dbReference type="EMBL" id="CBI44290.1"/>
    </source>
</evidence>
<protein>
    <submittedName>
        <fullName evidence="1">Co-sigma factor (With YvrI)</fullName>
    </submittedName>
</protein>
<dbReference type="InterPro" id="IPR048216">
    <property type="entry name" value="RsoA-like"/>
</dbReference>
<name>A0A9P1NJB7_BACAS</name>
<reference evidence="2" key="2">
    <citation type="journal article" date="2011" name="J. Biotechnol.">
        <title>Genome sequence of B. amyloliquefaciens type strain DSM7(T) reveals differences to plant-associated B. amyloliquefaciens FZB42.</title>
        <authorList>
            <person name="Ruckert C."/>
            <person name="Blom J."/>
            <person name="Chen X."/>
            <person name="Reva O."/>
            <person name="Borriss R."/>
        </authorList>
    </citation>
    <scope>NUCLEOTIDE SEQUENCE [LARGE SCALE GENOMIC DNA]</scope>
    <source>
        <strain evidence="2">DSM 7</strain>
    </source>
</reference>
<organism evidence="1 2">
    <name type="scientific">Bacillus amyloliquefaciens (strain ATCC 23350 / DSM 7 / BCRC 11601 / CCUG 28519 / NBRC 15535 / NRRL B-14393 / F)</name>
    <dbReference type="NCBI Taxonomy" id="692420"/>
    <lineage>
        <taxon>Bacteria</taxon>
        <taxon>Bacillati</taxon>
        <taxon>Bacillota</taxon>
        <taxon>Bacilli</taxon>
        <taxon>Bacillales</taxon>
        <taxon>Bacillaceae</taxon>
        <taxon>Bacillus</taxon>
        <taxon>Bacillus amyloliquefaciens group</taxon>
    </lineage>
</organism>
<evidence type="ECO:0000313" key="2">
    <source>
        <dbReference type="Proteomes" id="UP000006562"/>
    </source>
</evidence>
<accession>A0A9P1NJB7</accession>
<dbReference type="NCBIfam" id="NF041489">
    <property type="entry name" value="sigO_reg_RsoA"/>
    <property type="match status" value="1"/>
</dbReference>
<dbReference type="EMBL" id="FN597644">
    <property type="protein sequence ID" value="CBI44290.1"/>
    <property type="molecule type" value="Genomic_DNA"/>
</dbReference>
<dbReference type="AlphaFoldDB" id="A0A9P1NJB7"/>
<sequence length="78" mass="9280">MNGPFDFNKEKTDIDEMELLISRFSPMIKKKLSNTSYQEREDLEQELKIKIVEKADMLLCQEVPGFWEFILHLINENS</sequence>
<dbReference type="NCBIfam" id="NF010682">
    <property type="entry name" value="PRK14082.1"/>
    <property type="match status" value="1"/>
</dbReference>